<proteinExistence type="inferred from homology"/>
<comment type="similarity">
    <text evidence="1">Belongs to the RutC family.</text>
</comment>
<dbReference type="AlphaFoldDB" id="A0A9D7XSN4"/>
<comment type="caution">
    <text evidence="3">The sequence shown here is derived from an EMBL/GenBank/DDBJ whole genome shotgun (WGS) entry which is preliminary data.</text>
</comment>
<dbReference type="Gene3D" id="3.30.1330.40">
    <property type="entry name" value="RutC-like"/>
    <property type="match status" value="1"/>
</dbReference>
<feature type="signal peptide" evidence="2">
    <location>
        <begin position="1"/>
        <end position="18"/>
    </location>
</feature>
<dbReference type="SUPFAM" id="SSF55298">
    <property type="entry name" value="YjgF-like"/>
    <property type="match status" value="1"/>
</dbReference>
<dbReference type="InterPro" id="IPR035959">
    <property type="entry name" value="RutC-like_sf"/>
</dbReference>
<organism evidence="3 4">
    <name type="scientific">Candidatus Opimibacter skivensis</name>
    <dbReference type="NCBI Taxonomy" id="2982028"/>
    <lineage>
        <taxon>Bacteria</taxon>
        <taxon>Pseudomonadati</taxon>
        <taxon>Bacteroidota</taxon>
        <taxon>Saprospiria</taxon>
        <taxon>Saprospirales</taxon>
        <taxon>Saprospiraceae</taxon>
        <taxon>Candidatus Opimibacter</taxon>
    </lineage>
</organism>
<feature type="chain" id="PRO_5039480832" evidence="2">
    <location>
        <begin position="19"/>
        <end position="144"/>
    </location>
</feature>
<dbReference type="Proteomes" id="UP000808337">
    <property type="component" value="Unassembled WGS sequence"/>
</dbReference>
<dbReference type="InterPro" id="IPR006175">
    <property type="entry name" value="YjgF/YER057c/UK114"/>
</dbReference>
<evidence type="ECO:0000256" key="2">
    <source>
        <dbReference type="SAM" id="SignalP"/>
    </source>
</evidence>
<name>A0A9D7XSN4_9BACT</name>
<reference evidence="3 4" key="1">
    <citation type="submission" date="2020-10" db="EMBL/GenBank/DDBJ databases">
        <title>Connecting structure to function with the recovery of over 1000 high-quality activated sludge metagenome-assembled genomes encoding full-length rRNA genes using long-read sequencing.</title>
        <authorList>
            <person name="Singleton C.M."/>
            <person name="Petriglieri F."/>
            <person name="Kristensen J.M."/>
            <person name="Kirkegaard R.H."/>
            <person name="Michaelsen T.Y."/>
            <person name="Andersen M.H."/>
            <person name="Karst S.M."/>
            <person name="Dueholm M.S."/>
            <person name="Nielsen P.H."/>
            <person name="Albertsen M."/>
        </authorList>
    </citation>
    <scope>NUCLEOTIDE SEQUENCE [LARGE SCALE GENOMIC DNA]</scope>
    <source>
        <strain evidence="3">Ribe_18-Q3-R11-54_MAXAC.273</strain>
    </source>
</reference>
<protein>
    <submittedName>
        <fullName evidence="3">RidA family protein</fullName>
    </submittedName>
</protein>
<evidence type="ECO:0000313" key="4">
    <source>
        <dbReference type="Proteomes" id="UP000808337"/>
    </source>
</evidence>
<accession>A0A9D7XSN4</accession>
<gene>
    <name evidence="3" type="ORF">IPP15_23045</name>
</gene>
<evidence type="ECO:0000256" key="1">
    <source>
        <dbReference type="ARBA" id="ARBA00010552"/>
    </source>
</evidence>
<keyword evidence="2" id="KW-0732">Signal</keyword>
<sequence>MKLFLVLLFIAMTFITFAQNNAIEKEKWHGDRPLKQDTSSGYAQVVKVDNVLYISGVTAKEVTPEEIIRVYKVLEKSLKSFGATFQNVVKENLYTTDIEAMKKYNYARKTFYNNDFPAATWVQISRLFTADAKLEIELIAHLPK</sequence>
<dbReference type="GO" id="GO:0005829">
    <property type="term" value="C:cytosol"/>
    <property type="evidence" value="ECO:0007669"/>
    <property type="project" value="TreeGrafter"/>
</dbReference>
<dbReference type="PANTHER" id="PTHR11803:SF58">
    <property type="entry name" value="PROTEIN HMF1-RELATED"/>
    <property type="match status" value="1"/>
</dbReference>
<dbReference type="PANTHER" id="PTHR11803">
    <property type="entry name" value="2-IMINOBUTANOATE/2-IMINOPROPANOATE DEAMINASE RIDA"/>
    <property type="match status" value="1"/>
</dbReference>
<evidence type="ECO:0000313" key="3">
    <source>
        <dbReference type="EMBL" id="MBK9985196.1"/>
    </source>
</evidence>
<dbReference type="EMBL" id="JADKGY010000033">
    <property type="protein sequence ID" value="MBK9985196.1"/>
    <property type="molecule type" value="Genomic_DNA"/>
</dbReference>
<dbReference type="CDD" id="cd00448">
    <property type="entry name" value="YjgF_YER057c_UK114_family"/>
    <property type="match status" value="1"/>
</dbReference>
<dbReference type="Pfam" id="PF01042">
    <property type="entry name" value="Ribonuc_L-PSP"/>
    <property type="match status" value="1"/>
</dbReference>
<dbReference type="GO" id="GO:0019239">
    <property type="term" value="F:deaminase activity"/>
    <property type="evidence" value="ECO:0007669"/>
    <property type="project" value="TreeGrafter"/>
</dbReference>